<protein>
    <submittedName>
        <fullName evidence="1">4121_t:CDS:1</fullName>
    </submittedName>
</protein>
<reference evidence="1" key="1">
    <citation type="submission" date="2021-06" db="EMBL/GenBank/DDBJ databases">
        <authorList>
            <person name="Kallberg Y."/>
            <person name="Tangrot J."/>
            <person name="Rosling A."/>
        </authorList>
    </citation>
    <scope>NUCLEOTIDE SEQUENCE</scope>
    <source>
        <strain evidence="1">MA461A</strain>
    </source>
</reference>
<accession>A0ACA9RL48</accession>
<evidence type="ECO:0000313" key="1">
    <source>
        <dbReference type="EMBL" id="CAG8798572.1"/>
    </source>
</evidence>
<organism evidence="1 2">
    <name type="scientific">Racocetra persica</name>
    <dbReference type="NCBI Taxonomy" id="160502"/>
    <lineage>
        <taxon>Eukaryota</taxon>
        <taxon>Fungi</taxon>
        <taxon>Fungi incertae sedis</taxon>
        <taxon>Mucoromycota</taxon>
        <taxon>Glomeromycotina</taxon>
        <taxon>Glomeromycetes</taxon>
        <taxon>Diversisporales</taxon>
        <taxon>Gigasporaceae</taxon>
        <taxon>Racocetra</taxon>
    </lineage>
</organism>
<name>A0ACA9RL48_9GLOM</name>
<evidence type="ECO:0000313" key="2">
    <source>
        <dbReference type="Proteomes" id="UP000789920"/>
    </source>
</evidence>
<comment type="caution">
    <text evidence="1">The sequence shown here is derived from an EMBL/GenBank/DDBJ whole genome shotgun (WGS) entry which is preliminary data.</text>
</comment>
<gene>
    <name evidence="1" type="ORF">RPERSI_LOCUS20547</name>
</gene>
<keyword evidence="2" id="KW-1185">Reference proteome</keyword>
<proteinExistence type="predicted"/>
<sequence length="106" mass="12069">TSEIFHKNNAISKVKISKAINKYTTSSKKAQRESQLYVNINPYGDIISSSSMISANTMIVDLKSIKLNIANKAITLNYLTKNKNKQKHYTSLVRVYDEALISHDRY</sequence>
<dbReference type="EMBL" id="CAJVQC010058332">
    <property type="protein sequence ID" value="CAG8798572.1"/>
    <property type="molecule type" value="Genomic_DNA"/>
</dbReference>
<dbReference type="Proteomes" id="UP000789920">
    <property type="component" value="Unassembled WGS sequence"/>
</dbReference>
<feature type="non-terminal residue" evidence="1">
    <location>
        <position position="1"/>
    </location>
</feature>